<keyword evidence="1" id="KW-1133">Transmembrane helix</keyword>
<dbReference type="InterPro" id="IPR025889">
    <property type="entry name" value="GSP17M-like_dom"/>
</dbReference>
<feature type="domain" description="General stress protein 17M-like" evidence="2">
    <location>
        <begin position="3"/>
        <end position="57"/>
    </location>
</feature>
<gene>
    <name evidence="3" type="ORF">UFOPK2131_00674</name>
</gene>
<proteinExistence type="predicted"/>
<evidence type="ECO:0000256" key="1">
    <source>
        <dbReference type="SAM" id="Phobius"/>
    </source>
</evidence>
<reference evidence="3" key="1">
    <citation type="submission" date="2020-05" db="EMBL/GenBank/DDBJ databases">
        <authorList>
            <person name="Chiriac C."/>
            <person name="Salcher M."/>
            <person name="Ghai R."/>
            <person name="Kavagutti S V."/>
        </authorList>
    </citation>
    <scope>NUCLEOTIDE SEQUENCE</scope>
</reference>
<dbReference type="Pfam" id="PF11181">
    <property type="entry name" value="YflT"/>
    <property type="match status" value="1"/>
</dbReference>
<protein>
    <submittedName>
        <fullName evidence="3">Unannotated protein</fullName>
    </submittedName>
</protein>
<name>A0A6J6JK83_9ZZZZ</name>
<dbReference type="AlphaFoldDB" id="A0A6J6JK83"/>
<keyword evidence="1" id="KW-0472">Membrane</keyword>
<organism evidence="3">
    <name type="scientific">freshwater metagenome</name>
    <dbReference type="NCBI Taxonomy" id="449393"/>
    <lineage>
        <taxon>unclassified sequences</taxon>
        <taxon>metagenomes</taxon>
        <taxon>ecological metagenomes</taxon>
    </lineage>
</organism>
<dbReference type="EMBL" id="CAEZVT010000074">
    <property type="protein sequence ID" value="CAB4637336.1"/>
    <property type="molecule type" value="Genomic_DNA"/>
</dbReference>
<keyword evidence="1" id="KW-0812">Transmembrane</keyword>
<sequence length="134" mass="14014">MIEHDFPARLVSIIGTDLKSVESIKGKLGYGRVALSGALTGSWLGMFFGLVFGATGTGAEAVLLTNVTAGVVIGAGIGMLLNVIRFSVTKNRRGFISGQMVVAKKYEVVVPKEQLQLAKKAVAAAKPAKPAKKI</sequence>
<feature type="transmembrane region" description="Helical" evidence="1">
    <location>
        <begin position="61"/>
        <end position="84"/>
    </location>
</feature>
<evidence type="ECO:0000313" key="3">
    <source>
        <dbReference type="EMBL" id="CAB4637336.1"/>
    </source>
</evidence>
<feature type="transmembrane region" description="Helical" evidence="1">
    <location>
        <begin position="33"/>
        <end position="55"/>
    </location>
</feature>
<evidence type="ECO:0000259" key="2">
    <source>
        <dbReference type="Pfam" id="PF11181"/>
    </source>
</evidence>
<accession>A0A6J6JK83</accession>